<keyword evidence="1" id="KW-1133">Transmembrane helix</keyword>
<accession>R9I1W7</accession>
<gene>
    <name evidence="2" type="ORF">C802_04576</name>
</gene>
<dbReference type="EMBL" id="ASSP01000035">
    <property type="protein sequence ID" value="EOS07385.1"/>
    <property type="molecule type" value="Genomic_DNA"/>
</dbReference>
<dbReference type="Proteomes" id="UP000014200">
    <property type="component" value="Unassembled WGS sequence"/>
</dbReference>
<organism evidence="2 3">
    <name type="scientific">Phocaeicola sartorii</name>
    <dbReference type="NCBI Taxonomy" id="671267"/>
    <lineage>
        <taxon>Bacteria</taxon>
        <taxon>Pseudomonadati</taxon>
        <taxon>Bacteroidota</taxon>
        <taxon>Bacteroidia</taxon>
        <taxon>Bacteroidales</taxon>
        <taxon>Bacteroidaceae</taxon>
        <taxon>Phocaeicola</taxon>
    </lineage>
</organism>
<protein>
    <submittedName>
        <fullName evidence="2">Uncharacterized protein</fullName>
    </submittedName>
</protein>
<evidence type="ECO:0000313" key="3">
    <source>
        <dbReference type="Proteomes" id="UP000014200"/>
    </source>
</evidence>
<evidence type="ECO:0000313" key="2">
    <source>
        <dbReference type="EMBL" id="EOS07385.1"/>
    </source>
</evidence>
<reference evidence="2 3" key="1">
    <citation type="submission" date="2013-04" db="EMBL/GenBank/DDBJ databases">
        <title>The Genome Sequence of Bacteroides massiliensis dnLKV3.</title>
        <authorList>
            <consortium name="The Broad Institute Genomics Platform"/>
            <consortium name="The Broad Institute Genome Sequencing Center for Infectious Disease"/>
            <person name="Earl A."/>
            <person name="Xavier R."/>
            <person name="Kuhn K."/>
            <person name="Stappenbeck T."/>
            <person name="Walker B."/>
            <person name="Young S."/>
            <person name="Zeng Q."/>
            <person name="Gargeya S."/>
            <person name="Fitzgerald M."/>
            <person name="Haas B."/>
            <person name="Abouelleil A."/>
            <person name="Allen A.W."/>
            <person name="Alvarado L."/>
            <person name="Arachchi H.M."/>
            <person name="Berlin A.M."/>
            <person name="Chapman S.B."/>
            <person name="Gainer-Dewar J."/>
            <person name="Goldberg J."/>
            <person name="Griggs A."/>
            <person name="Gujja S."/>
            <person name="Hansen M."/>
            <person name="Howarth C."/>
            <person name="Imamovic A."/>
            <person name="Ireland A."/>
            <person name="Larimer J."/>
            <person name="McCowan C."/>
            <person name="Murphy C."/>
            <person name="Pearson M."/>
            <person name="Poon T.W."/>
            <person name="Priest M."/>
            <person name="Roberts A."/>
            <person name="Saif S."/>
            <person name="Shea T."/>
            <person name="Sisk P."/>
            <person name="Sykes S."/>
            <person name="Wortman J."/>
            <person name="Nusbaum C."/>
            <person name="Birren B."/>
        </authorList>
    </citation>
    <scope>NUCLEOTIDE SEQUENCE [LARGE SCALE GENOMIC DNA]</scope>
    <source>
        <strain evidence="3">dnLKV3</strain>
    </source>
</reference>
<dbReference type="HOGENOM" id="CLU_1657321_0_0_10"/>
<evidence type="ECO:0000256" key="1">
    <source>
        <dbReference type="SAM" id="Phobius"/>
    </source>
</evidence>
<keyword evidence="3" id="KW-1185">Reference proteome</keyword>
<dbReference type="STRING" id="1235788.C802_04576"/>
<keyword evidence="1" id="KW-0472">Membrane</keyword>
<proteinExistence type="predicted"/>
<dbReference type="PATRIC" id="fig|1235788.3.peg.4703"/>
<keyword evidence="1" id="KW-0812">Transmembrane</keyword>
<name>R9I1W7_9BACT</name>
<comment type="caution">
    <text evidence="2">The sequence shown here is derived from an EMBL/GenBank/DDBJ whole genome shotgun (WGS) entry which is preliminary data.</text>
</comment>
<dbReference type="GeneID" id="82152543"/>
<feature type="transmembrane region" description="Helical" evidence="1">
    <location>
        <begin position="12"/>
        <end position="33"/>
    </location>
</feature>
<sequence length="159" mass="17970">MTARRKYIRIICWSLVVILIIMAGIVGVMVIFFSTSASYHHGQDEYFSKVDYHLEGSVESYRNVGGSYYLIEFTPTTFEISKNKINNGDSHVGVYSSDSSSVMIIASTPLSLKDDMEYVEISSRNRHIIFNDSICNTLRTAGTYEHILPSSLNGKFIKF</sequence>
<dbReference type="RefSeq" id="WP_016278676.1">
    <property type="nucleotide sequence ID" value="NZ_JABVZU010000002.1"/>
</dbReference>
<dbReference type="AlphaFoldDB" id="R9I1W7"/>